<evidence type="ECO:0000256" key="6">
    <source>
        <dbReference type="ARBA" id="ARBA00022989"/>
    </source>
</evidence>
<dbReference type="PROSITE" id="PS50850">
    <property type="entry name" value="MFS"/>
    <property type="match status" value="1"/>
</dbReference>
<dbReference type="RefSeq" id="WP_237465806.1">
    <property type="nucleotide sequence ID" value="NZ_CAKLDI010000001.1"/>
</dbReference>
<gene>
    <name evidence="10" type="primary">bcr</name>
    <name evidence="10" type="ORF">VST7929_01255</name>
</gene>
<sequence length="395" mass="42289">MTSERRLSAGLIVILGAIAALTPLAIDMYLPAMPTIARDLMVDESLVQGTLSVYVLGFALGQLIHGPISDSFGRRPVLLIGVLSFAIAATVCASSSHIHDLTVMRAVQGFAGAAAAVVIQAIVRDLFDREQFARTMSFVTLVMTVAPLLAPMMGGHLAIWFGWRAVFWFLVVYASLVLVAVAIFLPESLPKSERTPLSFRATMRNYMTLVTNRTALGLILCSAFSFSCMFAFLTAGAFVYIDLYGVSTEHFGYFFALNVCVLIVMTSINSHFVRKVGSPTMLRIGLSLQLLAGILLLLGQLFDGGLWALALPVALAVGVIAMIGSNSMACLLGNYPHIAGTASSCAGTMRFGMGGIAGAILSLFSVQSPWPMVLAMFLCALLSMLCYLLFARNVQ</sequence>
<evidence type="ECO:0000256" key="2">
    <source>
        <dbReference type="ARBA" id="ARBA00006236"/>
    </source>
</evidence>
<keyword evidence="8" id="KW-0997">Cell inner membrane</keyword>
<keyword evidence="6 8" id="KW-1133">Transmembrane helix</keyword>
<evidence type="ECO:0000313" key="10">
    <source>
        <dbReference type="EMBL" id="CAH0533389.1"/>
    </source>
</evidence>
<dbReference type="InterPro" id="IPR036259">
    <property type="entry name" value="MFS_trans_sf"/>
</dbReference>
<keyword evidence="3 8" id="KW-0813">Transport</keyword>
<feature type="transmembrane region" description="Helical" evidence="8">
    <location>
        <begin position="347"/>
        <end position="366"/>
    </location>
</feature>
<feature type="transmembrane region" description="Helical" evidence="8">
    <location>
        <begin position="165"/>
        <end position="185"/>
    </location>
</feature>
<name>A0ABN8DT04_9VIBR</name>
<dbReference type="Proteomes" id="UP000838672">
    <property type="component" value="Unassembled WGS sequence"/>
</dbReference>
<dbReference type="NCBIfam" id="NF008314">
    <property type="entry name" value="PRK11102.1"/>
    <property type="match status" value="1"/>
</dbReference>
<comment type="similarity">
    <text evidence="2 8">Belongs to the major facilitator superfamily. Bcr/CmlA family.</text>
</comment>
<dbReference type="InterPro" id="IPR011701">
    <property type="entry name" value="MFS"/>
</dbReference>
<feature type="transmembrane region" description="Helical" evidence="8">
    <location>
        <begin position="253"/>
        <end position="272"/>
    </location>
</feature>
<keyword evidence="11" id="KW-1185">Reference proteome</keyword>
<dbReference type="Gene3D" id="1.20.1720.10">
    <property type="entry name" value="Multidrug resistance protein D"/>
    <property type="match status" value="1"/>
</dbReference>
<organism evidence="10 11">
    <name type="scientific">Vibrio stylophorae</name>
    <dbReference type="NCBI Taxonomy" id="659351"/>
    <lineage>
        <taxon>Bacteria</taxon>
        <taxon>Pseudomonadati</taxon>
        <taxon>Pseudomonadota</taxon>
        <taxon>Gammaproteobacteria</taxon>
        <taxon>Vibrionales</taxon>
        <taxon>Vibrionaceae</taxon>
        <taxon>Vibrio</taxon>
    </lineage>
</organism>
<dbReference type="PANTHER" id="PTHR23502">
    <property type="entry name" value="MAJOR FACILITATOR SUPERFAMILY"/>
    <property type="match status" value="1"/>
</dbReference>
<reference evidence="10" key="1">
    <citation type="submission" date="2021-11" db="EMBL/GenBank/DDBJ databases">
        <authorList>
            <person name="Rodrigo-Torres L."/>
            <person name="Arahal R. D."/>
            <person name="Lucena T."/>
        </authorList>
    </citation>
    <scope>NUCLEOTIDE SEQUENCE</scope>
    <source>
        <strain evidence="10">CECT 7929</strain>
    </source>
</reference>
<feature type="transmembrane region" description="Helical" evidence="8">
    <location>
        <begin position="135"/>
        <end position="159"/>
    </location>
</feature>
<evidence type="ECO:0000313" key="11">
    <source>
        <dbReference type="Proteomes" id="UP000838672"/>
    </source>
</evidence>
<feature type="transmembrane region" description="Helical" evidence="8">
    <location>
        <begin position="7"/>
        <end position="26"/>
    </location>
</feature>
<dbReference type="EMBL" id="CAKLDI010000001">
    <property type="protein sequence ID" value="CAH0533389.1"/>
    <property type="molecule type" value="Genomic_DNA"/>
</dbReference>
<evidence type="ECO:0000256" key="3">
    <source>
        <dbReference type="ARBA" id="ARBA00022448"/>
    </source>
</evidence>
<keyword evidence="5 8" id="KW-0812">Transmembrane</keyword>
<feature type="transmembrane region" description="Helical" evidence="8">
    <location>
        <begin position="104"/>
        <end position="123"/>
    </location>
</feature>
<evidence type="ECO:0000256" key="7">
    <source>
        <dbReference type="ARBA" id="ARBA00023136"/>
    </source>
</evidence>
<feature type="transmembrane region" description="Helical" evidence="8">
    <location>
        <begin position="214"/>
        <end position="241"/>
    </location>
</feature>
<feature type="transmembrane region" description="Helical" evidence="8">
    <location>
        <begin position="77"/>
        <end position="98"/>
    </location>
</feature>
<feature type="transmembrane region" description="Helical" evidence="8">
    <location>
        <begin position="372"/>
        <end position="390"/>
    </location>
</feature>
<feature type="domain" description="Major facilitator superfamily (MFS) profile" evidence="9">
    <location>
        <begin position="11"/>
        <end position="395"/>
    </location>
</feature>
<comment type="subcellular location">
    <subcellularLocation>
        <location evidence="8">Cell inner membrane</location>
        <topology evidence="8">Multi-pass membrane protein</topology>
    </subcellularLocation>
    <subcellularLocation>
        <location evidence="1">Cell membrane</location>
        <topology evidence="1">Multi-pass membrane protein</topology>
    </subcellularLocation>
</comment>
<evidence type="ECO:0000256" key="1">
    <source>
        <dbReference type="ARBA" id="ARBA00004651"/>
    </source>
</evidence>
<feature type="transmembrane region" description="Helical" evidence="8">
    <location>
        <begin position="284"/>
        <end position="302"/>
    </location>
</feature>
<dbReference type="Pfam" id="PF07690">
    <property type="entry name" value="MFS_1"/>
    <property type="match status" value="1"/>
</dbReference>
<keyword evidence="7 8" id="KW-0472">Membrane</keyword>
<feature type="transmembrane region" description="Helical" evidence="8">
    <location>
        <begin position="308"/>
        <end position="335"/>
    </location>
</feature>
<keyword evidence="4" id="KW-1003">Cell membrane</keyword>
<accession>A0ABN8DT04</accession>
<proteinExistence type="inferred from homology"/>
<dbReference type="InterPro" id="IPR020846">
    <property type="entry name" value="MFS_dom"/>
</dbReference>
<evidence type="ECO:0000256" key="8">
    <source>
        <dbReference type="RuleBase" id="RU365088"/>
    </source>
</evidence>
<dbReference type="InterPro" id="IPR004812">
    <property type="entry name" value="Efflux_drug-R_Bcr/CmlA"/>
</dbReference>
<evidence type="ECO:0000259" key="9">
    <source>
        <dbReference type="PROSITE" id="PS50850"/>
    </source>
</evidence>
<feature type="transmembrane region" description="Helical" evidence="8">
    <location>
        <begin position="46"/>
        <end position="65"/>
    </location>
</feature>
<evidence type="ECO:0000256" key="5">
    <source>
        <dbReference type="ARBA" id="ARBA00022692"/>
    </source>
</evidence>
<dbReference type="PANTHER" id="PTHR23502:SF132">
    <property type="entry name" value="POLYAMINE TRANSPORTER 2-RELATED"/>
    <property type="match status" value="1"/>
</dbReference>
<comment type="caution">
    <text evidence="10">The sequence shown here is derived from an EMBL/GenBank/DDBJ whole genome shotgun (WGS) entry which is preliminary data.</text>
</comment>
<protein>
    <recommendedName>
        <fullName evidence="8">Bcr/CflA family efflux transporter</fullName>
    </recommendedName>
</protein>
<evidence type="ECO:0000256" key="4">
    <source>
        <dbReference type="ARBA" id="ARBA00022475"/>
    </source>
</evidence>
<dbReference type="SUPFAM" id="SSF103473">
    <property type="entry name" value="MFS general substrate transporter"/>
    <property type="match status" value="1"/>
</dbReference>
<dbReference type="CDD" id="cd17320">
    <property type="entry name" value="MFS_MdfA_MDR_like"/>
    <property type="match status" value="1"/>
</dbReference>
<dbReference type="NCBIfam" id="TIGR00710">
    <property type="entry name" value="efflux_Bcr_CflA"/>
    <property type="match status" value="1"/>
</dbReference>